<dbReference type="GO" id="GO:0006808">
    <property type="term" value="P:regulation of nitrogen utilization"/>
    <property type="evidence" value="ECO:0007669"/>
    <property type="project" value="InterPro"/>
</dbReference>
<proteinExistence type="predicted"/>
<dbReference type="SUPFAM" id="SSF54913">
    <property type="entry name" value="GlnB-like"/>
    <property type="match status" value="1"/>
</dbReference>
<sequence>MRFVNLVVITSAENEDAIKNIAKDCGADGATVIQGRGSSSGAKKSFFSLTFEGNQTIVNYVLEEKLSKKVLRAINKMILDDELSCVAFTMPISHIVGLDREVLRKFEDTIKKEDDL</sequence>
<dbReference type="GO" id="GO:0030234">
    <property type="term" value="F:enzyme regulator activity"/>
    <property type="evidence" value="ECO:0007669"/>
    <property type="project" value="InterPro"/>
</dbReference>
<accession>A0A4Q0ZCH7</accession>
<dbReference type="EMBL" id="PDJZ01000007">
    <property type="protein sequence ID" value="RXJ83949.1"/>
    <property type="molecule type" value="Genomic_DNA"/>
</dbReference>
<gene>
    <name evidence="1" type="ORF">CRU90_07700</name>
</gene>
<dbReference type="InterPro" id="IPR015867">
    <property type="entry name" value="N-reg_PII/ATP_PRibTrfase_C"/>
</dbReference>
<evidence type="ECO:0000313" key="1">
    <source>
        <dbReference type="EMBL" id="RXJ83949.1"/>
    </source>
</evidence>
<dbReference type="InterPro" id="IPR011322">
    <property type="entry name" value="N-reg_PII-like_a/b"/>
</dbReference>
<organism evidence="1 2">
    <name type="scientific">Arcobacter cloacae</name>
    <dbReference type="NCBI Taxonomy" id="1054034"/>
    <lineage>
        <taxon>Bacteria</taxon>
        <taxon>Pseudomonadati</taxon>
        <taxon>Campylobacterota</taxon>
        <taxon>Epsilonproteobacteria</taxon>
        <taxon>Campylobacterales</taxon>
        <taxon>Arcobacteraceae</taxon>
        <taxon>Arcobacter</taxon>
    </lineage>
</organism>
<dbReference type="Gene3D" id="3.30.70.120">
    <property type="match status" value="1"/>
</dbReference>
<dbReference type="Pfam" id="PF00543">
    <property type="entry name" value="P-II"/>
    <property type="match status" value="1"/>
</dbReference>
<comment type="caution">
    <text evidence="1">The sequence shown here is derived from an EMBL/GenBank/DDBJ whole genome shotgun (WGS) entry which is preliminary data.</text>
</comment>
<protein>
    <submittedName>
        <fullName evidence="1">Uncharacterized protein</fullName>
    </submittedName>
</protein>
<dbReference type="InterPro" id="IPR002187">
    <property type="entry name" value="N-reg_PII"/>
</dbReference>
<reference evidence="1 2" key="1">
    <citation type="submission" date="2017-10" db="EMBL/GenBank/DDBJ databases">
        <title>Genomics of the genus Arcobacter.</title>
        <authorList>
            <person name="Perez-Cataluna A."/>
            <person name="Figueras M.J."/>
        </authorList>
    </citation>
    <scope>NUCLEOTIDE SEQUENCE [LARGE SCALE GENOMIC DNA]</scope>
    <source>
        <strain evidence="1 2">F26</strain>
    </source>
</reference>
<evidence type="ECO:0000313" key="2">
    <source>
        <dbReference type="Proteomes" id="UP000290870"/>
    </source>
</evidence>
<dbReference type="RefSeq" id="WP_128986705.1">
    <property type="nucleotide sequence ID" value="NZ_PDJZ01000007.1"/>
</dbReference>
<dbReference type="OrthoDB" id="9803021at2"/>
<dbReference type="AlphaFoldDB" id="A0A4Q0ZCH7"/>
<dbReference type="Proteomes" id="UP000290870">
    <property type="component" value="Unassembled WGS sequence"/>
</dbReference>
<name>A0A4Q0ZCH7_9BACT</name>